<accession>E7G7J3</accession>
<comment type="caution">
    <text evidence="1">The sequence shown here is derived from an EMBL/GenBank/DDBJ whole genome shotgun (WGS) entry which is preliminary data.</text>
</comment>
<dbReference type="AlphaFoldDB" id="E7G7J3"/>
<gene>
    <name evidence="1" type="ORF">HMPREF9488_00731</name>
</gene>
<dbReference type="GO" id="GO:0003677">
    <property type="term" value="F:DNA binding"/>
    <property type="evidence" value="ECO:0007669"/>
    <property type="project" value="InterPro"/>
</dbReference>
<organism evidence="1 2">
    <name type="scientific">Coprobacillus cateniformis</name>
    <dbReference type="NCBI Taxonomy" id="100884"/>
    <lineage>
        <taxon>Bacteria</taxon>
        <taxon>Bacillati</taxon>
        <taxon>Bacillota</taxon>
        <taxon>Erysipelotrichia</taxon>
        <taxon>Erysipelotrichales</taxon>
        <taxon>Coprobacillaceae</taxon>
        <taxon>Coprobacillus</taxon>
    </lineage>
</organism>
<sequence length="54" mass="6199">MKLVGIDIAKYEHAAFIMEASTGESLCDPFFFKNNKEGFKKLYTELNKYSKTNS</sequence>
<dbReference type="HOGENOM" id="CLU_3042373_0_0_9"/>
<dbReference type="Proteomes" id="UP000003157">
    <property type="component" value="Unassembled WGS sequence"/>
</dbReference>
<evidence type="ECO:0000313" key="1">
    <source>
        <dbReference type="EMBL" id="EFW05977.1"/>
    </source>
</evidence>
<keyword evidence="2" id="KW-1185">Reference proteome</keyword>
<proteinExistence type="predicted"/>
<reference evidence="1 2" key="1">
    <citation type="submission" date="2010-12" db="EMBL/GenBank/DDBJ databases">
        <title>The Genome Sequence of Coprobacillus sp. strain 29_1.</title>
        <authorList>
            <consortium name="The Broad Institute Genome Sequencing Platform"/>
            <person name="Earl A."/>
            <person name="Ward D."/>
            <person name="Feldgarden M."/>
            <person name="Gevers D."/>
            <person name="Daigneault M."/>
            <person name="Sibley C.D."/>
            <person name="White A."/>
            <person name="Strauss J."/>
            <person name="Allen-Vercoe E."/>
            <person name="Young S.K."/>
            <person name="Zeng Q."/>
            <person name="Gargeya S."/>
            <person name="Fitzgerald M."/>
            <person name="Haas B."/>
            <person name="Abouelleil A."/>
            <person name="Alvarado L."/>
            <person name="Arachchi H.M."/>
            <person name="Berlin A."/>
            <person name="Brown A."/>
            <person name="Chapman S.B."/>
            <person name="Chen Z."/>
            <person name="Dunbar C."/>
            <person name="Freedman E."/>
            <person name="Gearin G."/>
            <person name="Gellesch M."/>
            <person name="Goldberg J."/>
            <person name="Griggs A."/>
            <person name="Gujja S."/>
            <person name="Heilman E."/>
            <person name="Heiman D."/>
            <person name="Howarth C."/>
            <person name="Larson L."/>
            <person name="Lui A."/>
            <person name="MacDonald P.J.P."/>
            <person name="Mehta T."/>
            <person name="Montmayeur A."/>
            <person name="Murphy C."/>
            <person name="Neiman D."/>
            <person name="Pearson M."/>
            <person name="Priest M."/>
            <person name="Roberts A."/>
            <person name="Saif S."/>
            <person name="Shea T."/>
            <person name="Shenoy N."/>
            <person name="Sisk P."/>
            <person name="Stolte C."/>
            <person name="Sykes S."/>
            <person name="White J."/>
            <person name="Yandava C."/>
            <person name="Nusbaum C."/>
            <person name="Birren B."/>
        </authorList>
    </citation>
    <scope>NUCLEOTIDE SEQUENCE [LARGE SCALE GENOMIC DNA]</scope>
    <source>
        <strain evidence="1 2">29_1</strain>
    </source>
</reference>
<protein>
    <submittedName>
        <fullName evidence="1">Uncharacterized protein</fullName>
    </submittedName>
</protein>
<dbReference type="GO" id="GO:0004803">
    <property type="term" value="F:transposase activity"/>
    <property type="evidence" value="ECO:0007669"/>
    <property type="project" value="InterPro"/>
</dbReference>
<dbReference type="RefSeq" id="WP_008787847.1">
    <property type="nucleotide sequence ID" value="NZ_GL636577.1"/>
</dbReference>
<evidence type="ECO:0000313" key="2">
    <source>
        <dbReference type="Proteomes" id="UP000003157"/>
    </source>
</evidence>
<dbReference type="GO" id="GO:0006313">
    <property type="term" value="P:DNA transposition"/>
    <property type="evidence" value="ECO:0007669"/>
    <property type="project" value="InterPro"/>
</dbReference>
<name>E7G7J3_9FIRM</name>
<dbReference type="EMBL" id="ADKX01000010">
    <property type="protein sequence ID" value="EFW05977.1"/>
    <property type="molecule type" value="Genomic_DNA"/>
</dbReference>